<name>A0A392VLN4_9FABA</name>
<proteinExistence type="predicted"/>
<comment type="caution">
    <text evidence="1">The sequence shown here is derived from an EMBL/GenBank/DDBJ whole genome shotgun (WGS) entry which is preliminary data.</text>
</comment>
<feature type="non-terminal residue" evidence="1">
    <location>
        <position position="44"/>
    </location>
</feature>
<organism evidence="1 2">
    <name type="scientific">Trifolium medium</name>
    <dbReference type="NCBI Taxonomy" id="97028"/>
    <lineage>
        <taxon>Eukaryota</taxon>
        <taxon>Viridiplantae</taxon>
        <taxon>Streptophyta</taxon>
        <taxon>Embryophyta</taxon>
        <taxon>Tracheophyta</taxon>
        <taxon>Spermatophyta</taxon>
        <taxon>Magnoliopsida</taxon>
        <taxon>eudicotyledons</taxon>
        <taxon>Gunneridae</taxon>
        <taxon>Pentapetalae</taxon>
        <taxon>rosids</taxon>
        <taxon>fabids</taxon>
        <taxon>Fabales</taxon>
        <taxon>Fabaceae</taxon>
        <taxon>Papilionoideae</taxon>
        <taxon>50 kb inversion clade</taxon>
        <taxon>NPAAA clade</taxon>
        <taxon>Hologalegina</taxon>
        <taxon>IRL clade</taxon>
        <taxon>Trifolieae</taxon>
        <taxon>Trifolium</taxon>
    </lineage>
</organism>
<dbReference type="EMBL" id="LXQA011202896">
    <property type="protein sequence ID" value="MCI88807.1"/>
    <property type="molecule type" value="Genomic_DNA"/>
</dbReference>
<dbReference type="AlphaFoldDB" id="A0A392VLN4"/>
<dbReference type="Proteomes" id="UP000265520">
    <property type="component" value="Unassembled WGS sequence"/>
</dbReference>
<sequence>MARCAVRQELTRILSGIGASRRLRWRAEENFKIRLRNGHLRVAQ</sequence>
<accession>A0A392VLN4</accession>
<protein>
    <submittedName>
        <fullName evidence="1">Uncharacterized protein</fullName>
    </submittedName>
</protein>
<evidence type="ECO:0000313" key="1">
    <source>
        <dbReference type="EMBL" id="MCI88807.1"/>
    </source>
</evidence>
<evidence type="ECO:0000313" key="2">
    <source>
        <dbReference type="Proteomes" id="UP000265520"/>
    </source>
</evidence>
<keyword evidence="2" id="KW-1185">Reference proteome</keyword>
<reference evidence="1 2" key="1">
    <citation type="journal article" date="2018" name="Front. Plant Sci.">
        <title>Red Clover (Trifolium pratense) and Zigzag Clover (T. medium) - A Picture of Genomic Similarities and Differences.</title>
        <authorList>
            <person name="Dluhosova J."/>
            <person name="Istvanek J."/>
            <person name="Nedelnik J."/>
            <person name="Repkova J."/>
        </authorList>
    </citation>
    <scope>NUCLEOTIDE SEQUENCE [LARGE SCALE GENOMIC DNA]</scope>
    <source>
        <strain evidence="2">cv. 10/8</strain>
        <tissue evidence="1">Leaf</tissue>
    </source>
</reference>